<dbReference type="RefSeq" id="WP_132777819.1">
    <property type="nucleotide sequence ID" value="NZ_SMBZ01000022.1"/>
</dbReference>
<reference evidence="6 7" key="1">
    <citation type="submission" date="2019-03" db="EMBL/GenBank/DDBJ databases">
        <title>Genomic Encyclopedia of Type Strains, Phase IV (KMG-IV): sequencing the most valuable type-strain genomes for metagenomic binning, comparative biology and taxonomic classification.</title>
        <authorList>
            <person name="Goeker M."/>
        </authorList>
    </citation>
    <scope>NUCLEOTIDE SEQUENCE [LARGE SCALE GENOMIC DNA]</scope>
    <source>
        <strain evidence="6 7">DSM 22362</strain>
    </source>
</reference>
<dbReference type="OrthoDB" id="5288829at2"/>
<dbReference type="SUPFAM" id="SSF160996">
    <property type="entry name" value="HI0933 insert domain-like"/>
    <property type="match status" value="1"/>
</dbReference>
<accession>A0A4R3VX76</accession>
<evidence type="ECO:0000313" key="7">
    <source>
        <dbReference type="Proteomes" id="UP000295197"/>
    </source>
</evidence>
<dbReference type="Pfam" id="PF03486">
    <property type="entry name" value="HI0933_like"/>
    <property type="match status" value="1"/>
</dbReference>
<dbReference type="InterPro" id="IPR004792">
    <property type="entry name" value="BaiN-like"/>
</dbReference>
<dbReference type="InterPro" id="IPR022460">
    <property type="entry name" value="Flavoprotein_PP4765"/>
</dbReference>
<dbReference type="PANTHER" id="PTHR42887">
    <property type="entry name" value="OS12G0638800 PROTEIN"/>
    <property type="match status" value="1"/>
</dbReference>
<dbReference type="PANTHER" id="PTHR42887:SF1">
    <property type="entry name" value="BLR3961 PROTEIN"/>
    <property type="match status" value="1"/>
</dbReference>
<dbReference type="NCBIfam" id="TIGR00275">
    <property type="entry name" value="aminoacetone oxidase family FAD-binding enzyme"/>
    <property type="match status" value="1"/>
</dbReference>
<evidence type="ECO:0000256" key="3">
    <source>
        <dbReference type="ARBA" id="ARBA00022827"/>
    </source>
</evidence>
<evidence type="ECO:0000256" key="1">
    <source>
        <dbReference type="ARBA" id="ARBA00001974"/>
    </source>
</evidence>
<keyword evidence="2" id="KW-0285">Flavoprotein</keyword>
<evidence type="ECO:0008006" key="8">
    <source>
        <dbReference type="Google" id="ProtNLM"/>
    </source>
</evidence>
<dbReference type="Gene3D" id="2.40.30.10">
    <property type="entry name" value="Translation factors"/>
    <property type="match status" value="1"/>
</dbReference>
<dbReference type="AlphaFoldDB" id="A0A4R3VX76"/>
<dbReference type="InterPro" id="IPR023166">
    <property type="entry name" value="BaiN-like_dom_sf"/>
</dbReference>
<dbReference type="InterPro" id="IPR055178">
    <property type="entry name" value="RsdA/BaiN/AoA(So)-like_dom"/>
</dbReference>
<dbReference type="Gene3D" id="1.10.8.260">
    <property type="entry name" value="HI0933 insert domain-like"/>
    <property type="match status" value="1"/>
</dbReference>
<evidence type="ECO:0000256" key="2">
    <source>
        <dbReference type="ARBA" id="ARBA00022630"/>
    </source>
</evidence>
<dbReference type="PRINTS" id="PR00420">
    <property type="entry name" value="RNGMNOXGNASE"/>
</dbReference>
<feature type="domain" description="RsdA/BaiN/AoA(So)-like Rossmann fold-like" evidence="4">
    <location>
        <begin position="6"/>
        <end position="383"/>
    </location>
</feature>
<evidence type="ECO:0000313" key="6">
    <source>
        <dbReference type="EMBL" id="TCV12872.1"/>
    </source>
</evidence>
<dbReference type="InterPro" id="IPR036188">
    <property type="entry name" value="FAD/NAD-bd_sf"/>
</dbReference>
<dbReference type="Gene3D" id="3.50.50.60">
    <property type="entry name" value="FAD/NAD(P)-binding domain"/>
    <property type="match status" value="1"/>
</dbReference>
<sequence length="390" mass="43331">MQKPPIIIIGAGPAGLMAAQRLAEAGKEVHIYEQNKAAARKFLVAGHGGFNLTHQEAIADFVLKYNQPAIHDIVKAFDNEDTIQWLASIGIETYVGSSGKIFPIKNIKPIQVLQAWLDKLQRLGVQIHYEHQFVGFNEHLVTLRHLRQEIQLEFSQLILALGGGSWQKTGSDAKWIKLLSEKDIAISPLAPANSGYNTQEDFSSLEGQVLKNIEVRFGNVSKKGEMVFTNYGIEGSPVYYLNRFTRSHSFPLDLFIDLKPKLAESAVIQALQSSSKTSEVLKSKLNLSKPALYLLKKLDKETYTTPTRLAAAIKSYPIKVTGFRPIDEVISTAGGICFSELTEQLALKKYPRVYCVGEMVDWEAPTGGYLLQACFSMGHFCAQQIINLES</sequence>
<comment type="cofactor">
    <cofactor evidence="1">
        <name>FAD</name>
        <dbReference type="ChEBI" id="CHEBI:57692"/>
    </cofactor>
</comment>
<gene>
    <name evidence="6" type="ORF">EDC17_102241</name>
</gene>
<comment type="caution">
    <text evidence="6">The sequence shown here is derived from an EMBL/GenBank/DDBJ whole genome shotgun (WGS) entry which is preliminary data.</text>
</comment>
<keyword evidence="3" id="KW-0274">FAD</keyword>
<dbReference type="Pfam" id="PF22780">
    <property type="entry name" value="HI0933_like_1st"/>
    <property type="match status" value="1"/>
</dbReference>
<evidence type="ECO:0000259" key="4">
    <source>
        <dbReference type="Pfam" id="PF03486"/>
    </source>
</evidence>
<dbReference type="EMBL" id="SMBZ01000022">
    <property type="protein sequence ID" value="TCV12872.1"/>
    <property type="molecule type" value="Genomic_DNA"/>
</dbReference>
<dbReference type="Proteomes" id="UP000295197">
    <property type="component" value="Unassembled WGS sequence"/>
</dbReference>
<dbReference type="SUPFAM" id="SSF51905">
    <property type="entry name" value="FAD/NAD(P)-binding domain"/>
    <property type="match status" value="1"/>
</dbReference>
<keyword evidence="7" id="KW-1185">Reference proteome</keyword>
<proteinExistence type="predicted"/>
<dbReference type="InterPro" id="IPR057661">
    <property type="entry name" value="RsdA/BaiN/AoA(So)_Rossmann"/>
</dbReference>
<name>A0A4R3VX76_9SPHI</name>
<organism evidence="6 7">
    <name type="scientific">Sphingobacterium alimentarium</name>
    <dbReference type="NCBI Taxonomy" id="797292"/>
    <lineage>
        <taxon>Bacteria</taxon>
        <taxon>Pseudomonadati</taxon>
        <taxon>Bacteroidota</taxon>
        <taxon>Sphingobacteriia</taxon>
        <taxon>Sphingobacteriales</taxon>
        <taxon>Sphingobacteriaceae</taxon>
        <taxon>Sphingobacterium</taxon>
    </lineage>
</organism>
<feature type="domain" description="RsdA/BaiN/AoA(So)-like insert" evidence="5">
    <location>
        <begin position="191"/>
        <end position="330"/>
    </location>
</feature>
<protein>
    <recommendedName>
        <fullName evidence="8">Flavoprotein</fullName>
    </recommendedName>
</protein>
<evidence type="ECO:0000259" key="5">
    <source>
        <dbReference type="Pfam" id="PF22780"/>
    </source>
</evidence>
<dbReference type="NCBIfam" id="TIGR03862">
    <property type="entry name" value="flavo_PP4765"/>
    <property type="match status" value="1"/>
</dbReference>